<keyword evidence="2" id="KW-1185">Reference proteome</keyword>
<dbReference type="EMBL" id="ML145196">
    <property type="protein sequence ID" value="TBU54134.1"/>
    <property type="molecule type" value="Genomic_DNA"/>
</dbReference>
<sequence>MASCPNTLRCEYHSTFPPPTQFCLPPSTPFPLAHRIRVVASSFSHPHPLPCLAEANFPSFLVIVVLTGCTSTRALRLCVVEDVRGGGRQFECGQGGRVQCVV</sequence>
<reference evidence="1 2" key="1">
    <citation type="submission" date="2019-01" db="EMBL/GenBank/DDBJ databases">
        <title>Draft genome sequences of three monokaryotic isolates of the white-rot basidiomycete fungus Dichomitus squalens.</title>
        <authorList>
            <consortium name="DOE Joint Genome Institute"/>
            <person name="Lopez S.C."/>
            <person name="Andreopoulos B."/>
            <person name="Pangilinan J."/>
            <person name="Lipzen A."/>
            <person name="Riley R."/>
            <person name="Ahrendt S."/>
            <person name="Ng V."/>
            <person name="Barry K."/>
            <person name="Daum C."/>
            <person name="Grigoriev I.V."/>
            <person name="Hilden K.S."/>
            <person name="Makela M.R."/>
            <person name="de Vries R.P."/>
        </authorList>
    </citation>
    <scope>NUCLEOTIDE SEQUENCE [LARGE SCALE GENOMIC DNA]</scope>
    <source>
        <strain evidence="1 2">CBS 464.89</strain>
    </source>
</reference>
<gene>
    <name evidence="1" type="ORF">BD310DRAFT_936587</name>
</gene>
<dbReference type="AlphaFoldDB" id="A0A4Q9PJ83"/>
<accession>A0A4Q9PJ83</accession>
<evidence type="ECO:0000313" key="1">
    <source>
        <dbReference type="EMBL" id="TBU54134.1"/>
    </source>
</evidence>
<evidence type="ECO:0000313" key="2">
    <source>
        <dbReference type="Proteomes" id="UP000292082"/>
    </source>
</evidence>
<proteinExistence type="predicted"/>
<protein>
    <submittedName>
        <fullName evidence="1">Uncharacterized protein</fullName>
    </submittedName>
</protein>
<name>A0A4Q9PJ83_9APHY</name>
<dbReference type="Proteomes" id="UP000292082">
    <property type="component" value="Unassembled WGS sequence"/>
</dbReference>
<organism evidence="1 2">
    <name type="scientific">Dichomitus squalens</name>
    <dbReference type="NCBI Taxonomy" id="114155"/>
    <lineage>
        <taxon>Eukaryota</taxon>
        <taxon>Fungi</taxon>
        <taxon>Dikarya</taxon>
        <taxon>Basidiomycota</taxon>
        <taxon>Agaricomycotina</taxon>
        <taxon>Agaricomycetes</taxon>
        <taxon>Polyporales</taxon>
        <taxon>Polyporaceae</taxon>
        <taxon>Dichomitus</taxon>
    </lineage>
</organism>